<accession>S9QWU4</accession>
<sequence length="242" mass="26269">MHIGDMGMTADQVLSTVSSIGEPVAGIEGTDENGERMTWTEATGWQVGQDTDRSLVAGDFQDRRVLCQDSEMAGFLGYGRVFAMVGTGTSDDDRIVCVFPTLQGAEIESELALDAVTLLSDRIEMTVETPGQNDVVLDVTDDVLRMEDEDILKIMDGPVDSLPGPLRQAALVDESTNSQDQARARIVDSVCDYFGVTPVAAGPDGTRRVSESAFTDALENTRQCRLLRDMELAHTRTADLMQ</sequence>
<evidence type="ECO:0000313" key="1">
    <source>
        <dbReference type="EMBL" id="EPX84073.1"/>
    </source>
</evidence>
<evidence type="ECO:0000313" key="2">
    <source>
        <dbReference type="Proteomes" id="UP000015347"/>
    </source>
</evidence>
<name>S9QWU4_9RHOB</name>
<dbReference type="AlphaFoldDB" id="S9QWU4"/>
<dbReference type="Proteomes" id="UP000015347">
    <property type="component" value="Unassembled WGS sequence"/>
</dbReference>
<reference evidence="2" key="1">
    <citation type="journal article" date="2014" name="Stand. Genomic Sci.">
        <title>Genome sequence of the exopolysaccharide-producing Salipiger mucosus type strain (DSM 16094(T)), a moderately halophilic member of the Roseobacter clade.</title>
        <authorList>
            <person name="Riedel T."/>
            <person name="Spring S."/>
            <person name="Fiebig A."/>
            <person name="Petersen J."/>
            <person name="Kyrpides N.C."/>
            <person name="Goker M."/>
            <person name="Klenk H.P."/>
        </authorList>
    </citation>
    <scope>NUCLEOTIDE SEQUENCE [LARGE SCALE GENOMIC DNA]</scope>
    <source>
        <strain evidence="2">DSM 16094</strain>
    </source>
</reference>
<proteinExistence type="predicted"/>
<keyword evidence="2" id="KW-1185">Reference proteome</keyword>
<organism evidence="1 2">
    <name type="scientific">Salipiger mucosus DSM 16094</name>
    <dbReference type="NCBI Taxonomy" id="1123237"/>
    <lineage>
        <taxon>Bacteria</taxon>
        <taxon>Pseudomonadati</taxon>
        <taxon>Pseudomonadota</taxon>
        <taxon>Alphaproteobacteria</taxon>
        <taxon>Rhodobacterales</taxon>
        <taxon>Roseobacteraceae</taxon>
        <taxon>Salipiger</taxon>
    </lineage>
</organism>
<comment type="caution">
    <text evidence="1">The sequence shown here is derived from an EMBL/GenBank/DDBJ whole genome shotgun (WGS) entry which is preliminary data.</text>
</comment>
<gene>
    <name evidence="1" type="ORF">Salmuc_01848</name>
</gene>
<dbReference type="EMBL" id="APVH01000013">
    <property type="protein sequence ID" value="EPX84073.1"/>
    <property type="molecule type" value="Genomic_DNA"/>
</dbReference>
<dbReference type="HOGENOM" id="CLU_1146542_0_0_5"/>
<protein>
    <submittedName>
        <fullName evidence="1">Uncharacterized protein</fullName>
    </submittedName>
</protein>